<keyword evidence="12" id="KW-1185">Reference proteome</keyword>
<evidence type="ECO:0000256" key="2">
    <source>
        <dbReference type="ARBA" id="ARBA00022448"/>
    </source>
</evidence>
<dbReference type="EMBL" id="AP023367">
    <property type="protein sequence ID" value="BCJ94298.1"/>
    <property type="molecule type" value="Genomic_DNA"/>
</dbReference>
<keyword evidence="3" id="KW-1003">Cell membrane</keyword>
<dbReference type="GO" id="GO:0009401">
    <property type="term" value="P:phosphoenolpyruvate-dependent sugar phosphotransferase system"/>
    <property type="evidence" value="ECO:0007669"/>
    <property type="project" value="UniProtKB-KW"/>
</dbReference>
<organism evidence="11 12">
    <name type="scientific">Anaerocolumna cellulosilytica</name>
    <dbReference type="NCBI Taxonomy" id="433286"/>
    <lineage>
        <taxon>Bacteria</taxon>
        <taxon>Bacillati</taxon>
        <taxon>Bacillota</taxon>
        <taxon>Clostridia</taxon>
        <taxon>Lachnospirales</taxon>
        <taxon>Lachnospiraceae</taxon>
        <taxon>Anaerocolumna</taxon>
    </lineage>
</organism>
<dbReference type="PROSITE" id="PS51103">
    <property type="entry name" value="PTS_EIIC_TYPE_1"/>
    <property type="match status" value="1"/>
</dbReference>
<keyword evidence="10" id="KW-0472">Membrane</keyword>
<dbReference type="CDD" id="cd00212">
    <property type="entry name" value="PTS_IIB_glc"/>
    <property type="match status" value="1"/>
</dbReference>
<comment type="subcellular location">
    <subcellularLocation>
        <location evidence="1">Cell membrane</location>
        <topology evidence="1">Multi-pass membrane protein</topology>
    </subcellularLocation>
</comment>
<dbReference type="InterPro" id="IPR011055">
    <property type="entry name" value="Dup_hybrid_motif"/>
</dbReference>
<evidence type="ECO:0000256" key="10">
    <source>
        <dbReference type="ARBA" id="ARBA00023136"/>
    </source>
</evidence>
<dbReference type="GO" id="GO:0015771">
    <property type="term" value="P:trehalose transport"/>
    <property type="evidence" value="ECO:0007669"/>
    <property type="project" value="TreeGrafter"/>
</dbReference>
<dbReference type="InterPro" id="IPR050558">
    <property type="entry name" value="PTS_Sugar-Specific_Components"/>
</dbReference>
<dbReference type="AlphaFoldDB" id="A0A6S6R5G9"/>
<protein>
    <submittedName>
        <fullName evidence="11">PTS beta-glucoside transporter subunit EIIBCA</fullName>
    </submittedName>
</protein>
<dbReference type="InterPro" id="IPR013013">
    <property type="entry name" value="PTS_EIIC_1"/>
</dbReference>
<dbReference type="NCBIfam" id="TIGR01995">
    <property type="entry name" value="PTS-II-ABC-beta"/>
    <property type="match status" value="1"/>
</dbReference>
<dbReference type="FunFam" id="3.30.1360.60:FF:000001">
    <property type="entry name" value="PTS system glucose-specific IIBC component PtsG"/>
    <property type="match status" value="1"/>
</dbReference>
<sequence length="631" mass="66835">MNYSQLAADILKYVGGQGNVISVTNCMTRLRFQLKDTKKANVDLIKNLKGVQGAVTKNGQFQIIIGTDVGNVCEEIKKLGNFDDSASSAEEGEKTGIINTFFGTLTAIFTPIIPALAGSGMIKALLALCVALGVITNDTNTYKVFFAFADAIFSFMPFILAISAAKRFKCSPYIAVVLAGVLLHTSFTGIEAQEFIVNIFNGNTLTLKYFTILGFLPILAISYGGSVIPILLIVWVQSKIEPIANKFSPNAVKVFLAPLVTIIITGLVGLFIAGPLGNMIGQILAIGFNLLNDYAGWVIPFLMGTFTPFFIMTGMHYCFAPIQSIQYATLGYGTILGPGMLSSNIAQGTASIVVGLKSKNKELKQLGLSAGFTGLMGITEPALYGVTLKYKKPLYAAMIGGGCAGLYAGITGIHTFSSTTAGLLALPVYIGGDSIMNLVNACITIAISMVVTAIATLILGFKDPVAVPEASNQEVQPLMKQKIVAGAPITGKPVALSEVKDEGFSQGVLGKGMAILPAEGKVYAPLNAIVTTIFDTKHAIGLTSEEGMELLIHVGIDTVELGGKYFNVKVNQGDKVKKGQLLLEFDIDGIKSAGYDTTTPIIVSNSDDYLDILGTDKSAVTKEEVFLTIIP</sequence>
<accession>A0A6S6R5G9</accession>
<dbReference type="Pfam" id="PF00367">
    <property type="entry name" value="PTS_EIIB"/>
    <property type="match status" value="1"/>
</dbReference>
<evidence type="ECO:0000256" key="7">
    <source>
        <dbReference type="ARBA" id="ARBA00022692"/>
    </source>
</evidence>
<dbReference type="InterPro" id="IPR003352">
    <property type="entry name" value="PTS_EIIC"/>
</dbReference>
<dbReference type="PANTHER" id="PTHR30175:SF1">
    <property type="entry name" value="PTS SYSTEM ARBUTIN-, CELLOBIOSE-, AND SALICIN-SPECIFIC EIIBC COMPONENT-RELATED"/>
    <property type="match status" value="1"/>
</dbReference>
<dbReference type="Gene3D" id="3.30.1360.60">
    <property type="entry name" value="Glucose permease domain IIB"/>
    <property type="match status" value="1"/>
</dbReference>
<evidence type="ECO:0000256" key="8">
    <source>
        <dbReference type="ARBA" id="ARBA00022777"/>
    </source>
</evidence>
<keyword evidence="6" id="KW-0598">Phosphotransferase system</keyword>
<keyword evidence="9" id="KW-1133">Transmembrane helix</keyword>
<evidence type="ECO:0000256" key="1">
    <source>
        <dbReference type="ARBA" id="ARBA00004651"/>
    </source>
</evidence>
<keyword evidence="8" id="KW-0418">Kinase</keyword>
<keyword evidence="4" id="KW-0762">Sugar transport</keyword>
<dbReference type="GO" id="GO:0090589">
    <property type="term" value="F:protein-phosphocysteine-trehalose phosphotransferase system transporter activity"/>
    <property type="evidence" value="ECO:0007669"/>
    <property type="project" value="TreeGrafter"/>
</dbReference>
<dbReference type="KEGG" id="acel:acsn021_18670"/>
<dbReference type="Gene3D" id="2.70.70.10">
    <property type="entry name" value="Glucose Permease (Domain IIA)"/>
    <property type="match status" value="1"/>
</dbReference>
<dbReference type="GO" id="GO:0016301">
    <property type="term" value="F:kinase activity"/>
    <property type="evidence" value="ECO:0007669"/>
    <property type="project" value="UniProtKB-KW"/>
</dbReference>
<dbReference type="InterPro" id="IPR036878">
    <property type="entry name" value="Glu_permease_IIB"/>
</dbReference>
<dbReference type="FunFam" id="2.70.70.10:FF:000001">
    <property type="entry name" value="PTS system glucose-specific IIA component"/>
    <property type="match status" value="1"/>
</dbReference>
<dbReference type="PANTHER" id="PTHR30175">
    <property type="entry name" value="PHOSPHOTRANSFERASE SYSTEM TRANSPORT PROTEIN"/>
    <property type="match status" value="1"/>
</dbReference>
<dbReference type="NCBIfam" id="TIGR00830">
    <property type="entry name" value="PTBA"/>
    <property type="match status" value="1"/>
</dbReference>
<evidence type="ECO:0000256" key="5">
    <source>
        <dbReference type="ARBA" id="ARBA00022679"/>
    </source>
</evidence>
<evidence type="ECO:0000256" key="4">
    <source>
        <dbReference type="ARBA" id="ARBA00022597"/>
    </source>
</evidence>
<dbReference type="PROSITE" id="PS01035">
    <property type="entry name" value="PTS_EIIB_TYPE_1_CYS"/>
    <property type="match status" value="1"/>
</dbReference>
<evidence type="ECO:0000256" key="9">
    <source>
        <dbReference type="ARBA" id="ARBA00022989"/>
    </source>
</evidence>
<dbReference type="GO" id="GO:0008982">
    <property type="term" value="F:protein-N(PI)-phosphohistidine-sugar phosphotransferase activity"/>
    <property type="evidence" value="ECO:0007669"/>
    <property type="project" value="InterPro"/>
</dbReference>
<dbReference type="InterPro" id="IPR001127">
    <property type="entry name" value="PTS_EIIA_1_perm"/>
</dbReference>
<dbReference type="SUPFAM" id="SSF51261">
    <property type="entry name" value="Duplicated hybrid motif"/>
    <property type="match status" value="1"/>
</dbReference>
<reference evidence="11 12" key="1">
    <citation type="journal article" date="2016" name="Int. J. Syst. Evol. Microbiol.">
        <title>Descriptions of Anaerotaenia torta gen. nov., sp. nov. and Anaerocolumna cellulosilytica gen. nov., sp. nov. isolated from a methanogenic reactor of cattle waste.</title>
        <authorList>
            <person name="Uek A."/>
            <person name="Ohtaki Y."/>
            <person name="Kaku N."/>
            <person name="Ueki K."/>
        </authorList>
    </citation>
    <scope>NUCLEOTIDE SEQUENCE [LARGE SCALE GENOMIC DNA]</scope>
    <source>
        <strain evidence="11 12">SN021</strain>
    </source>
</reference>
<keyword evidence="5" id="KW-0808">Transferase</keyword>
<evidence type="ECO:0000256" key="6">
    <source>
        <dbReference type="ARBA" id="ARBA00022683"/>
    </source>
</evidence>
<dbReference type="InterPro" id="IPR011297">
    <property type="entry name" value="PTS_IIABC_b_glu"/>
</dbReference>
<evidence type="ECO:0000313" key="11">
    <source>
        <dbReference type="EMBL" id="BCJ94298.1"/>
    </source>
</evidence>
<keyword evidence="7" id="KW-0812">Transmembrane</keyword>
<keyword evidence="2" id="KW-0813">Transport</keyword>
<dbReference type="InterPro" id="IPR001996">
    <property type="entry name" value="PTS_IIB_1"/>
</dbReference>
<dbReference type="InterPro" id="IPR018113">
    <property type="entry name" value="PTrfase_EIIB_Cys"/>
</dbReference>
<dbReference type="Pfam" id="PF02378">
    <property type="entry name" value="PTS_EIIC"/>
    <property type="match status" value="1"/>
</dbReference>
<dbReference type="PROSITE" id="PS51098">
    <property type="entry name" value="PTS_EIIB_TYPE_1"/>
    <property type="match status" value="1"/>
</dbReference>
<dbReference type="Proteomes" id="UP000515561">
    <property type="component" value="Chromosome"/>
</dbReference>
<dbReference type="PROSITE" id="PS51093">
    <property type="entry name" value="PTS_EIIA_TYPE_1"/>
    <property type="match status" value="1"/>
</dbReference>
<dbReference type="GO" id="GO:0005886">
    <property type="term" value="C:plasma membrane"/>
    <property type="evidence" value="ECO:0007669"/>
    <property type="project" value="UniProtKB-SubCell"/>
</dbReference>
<dbReference type="SUPFAM" id="SSF55604">
    <property type="entry name" value="Glucose permease domain IIB"/>
    <property type="match status" value="1"/>
</dbReference>
<evidence type="ECO:0000313" key="12">
    <source>
        <dbReference type="Proteomes" id="UP000515561"/>
    </source>
</evidence>
<proteinExistence type="predicted"/>
<dbReference type="PROSITE" id="PS00371">
    <property type="entry name" value="PTS_EIIA_TYPE_1_HIS"/>
    <property type="match status" value="1"/>
</dbReference>
<gene>
    <name evidence="11" type="primary">bglC_1</name>
    <name evidence="11" type="ORF">acsn021_18670</name>
</gene>
<dbReference type="Pfam" id="PF00358">
    <property type="entry name" value="PTS_EIIA_1"/>
    <property type="match status" value="1"/>
</dbReference>
<dbReference type="RefSeq" id="WP_184091136.1">
    <property type="nucleotide sequence ID" value="NZ_AP023367.1"/>
</dbReference>
<evidence type="ECO:0000256" key="3">
    <source>
        <dbReference type="ARBA" id="ARBA00022475"/>
    </source>
</evidence>
<name>A0A6S6R5G9_9FIRM</name>